<accession>A0A242VZ65</accession>
<organism evidence="1 2">
    <name type="scientific">Bacillus thuringiensis serovar mexicanensis</name>
    <dbReference type="NCBI Taxonomy" id="180868"/>
    <lineage>
        <taxon>Bacteria</taxon>
        <taxon>Bacillati</taxon>
        <taxon>Bacillota</taxon>
        <taxon>Bacilli</taxon>
        <taxon>Bacillales</taxon>
        <taxon>Bacillaceae</taxon>
        <taxon>Bacillus</taxon>
        <taxon>Bacillus cereus group</taxon>
    </lineage>
</organism>
<dbReference type="AlphaFoldDB" id="A0A242VZ65"/>
<sequence length="35" mass="4257">MLGRRGTLIKWVLFYLAVFEEEFQNERAPWEKDAL</sequence>
<evidence type="ECO:0000313" key="2">
    <source>
        <dbReference type="Proteomes" id="UP000195152"/>
    </source>
</evidence>
<dbReference type="EMBL" id="NFCF01000115">
    <property type="protein sequence ID" value="OTW44461.1"/>
    <property type="molecule type" value="Genomic_DNA"/>
</dbReference>
<evidence type="ECO:0000313" key="1">
    <source>
        <dbReference type="EMBL" id="OTW44461.1"/>
    </source>
</evidence>
<protein>
    <submittedName>
        <fullName evidence="1">Uncharacterized protein</fullName>
    </submittedName>
</protein>
<proteinExistence type="predicted"/>
<name>A0A242VZ65_BACTU</name>
<reference evidence="1 2" key="1">
    <citation type="submission" date="2016-10" db="EMBL/GenBank/DDBJ databases">
        <title>Comparative genomics of Bacillus thuringiensis reveals a path to pathogens against multiple invertebrate hosts.</title>
        <authorList>
            <person name="Zheng J."/>
            <person name="Gao Q."/>
            <person name="Liu H."/>
            <person name="Peng D."/>
            <person name="Ruan L."/>
            <person name="Sun M."/>
        </authorList>
    </citation>
    <scope>NUCLEOTIDE SEQUENCE [LARGE SCALE GENOMIC DNA]</scope>
    <source>
        <strain evidence="1">BGSC 4AC1</strain>
    </source>
</reference>
<dbReference type="Proteomes" id="UP000195152">
    <property type="component" value="Unassembled WGS sequence"/>
</dbReference>
<comment type="caution">
    <text evidence="1">The sequence shown here is derived from an EMBL/GenBank/DDBJ whole genome shotgun (WGS) entry which is preliminary data.</text>
</comment>
<gene>
    <name evidence="1" type="ORF">BK699_33250</name>
</gene>